<reference evidence="2" key="1">
    <citation type="submission" date="2021-01" db="EMBL/GenBank/DDBJ databases">
        <authorList>
            <person name="Li R."/>
            <person name="Bekaert M."/>
        </authorList>
    </citation>
    <scope>NUCLEOTIDE SEQUENCE</scope>
    <source>
        <strain evidence="2">Farmed</strain>
    </source>
</reference>
<evidence type="ECO:0000313" key="3">
    <source>
        <dbReference type="Proteomes" id="UP000597762"/>
    </source>
</evidence>
<protein>
    <submittedName>
        <fullName evidence="2">Uncharacterized protein</fullName>
    </submittedName>
</protein>
<dbReference type="AlphaFoldDB" id="A0A812BM07"/>
<comment type="caution">
    <text evidence="2">The sequence shown here is derived from an EMBL/GenBank/DDBJ whole genome shotgun (WGS) entry which is preliminary data.</text>
</comment>
<sequence length="152" mass="17653">MVNCRAERLLFFFFSDTRPRWSGSQEDSSFCNTYQAVAALFWVPPLFFFNSVSVRSSLFLLLAQSFTLTLISFFLSFTLSLFLSRSNHYHPHFLPSYCTLFLFQYQCISLTNIHIFCPSFSHLLSTLLSSLSLPLHEVFIFLRYSPPLSLSQ</sequence>
<keyword evidence="3" id="KW-1185">Reference proteome</keyword>
<feature type="transmembrane region" description="Helical" evidence="1">
    <location>
        <begin position="58"/>
        <end position="82"/>
    </location>
</feature>
<keyword evidence="1" id="KW-0812">Transmembrane</keyword>
<evidence type="ECO:0000256" key="1">
    <source>
        <dbReference type="SAM" id="Phobius"/>
    </source>
</evidence>
<keyword evidence="1" id="KW-0472">Membrane</keyword>
<gene>
    <name evidence="2" type="ORF">SPHA_19171</name>
</gene>
<proteinExistence type="predicted"/>
<accession>A0A812BM07</accession>
<keyword evidence="1" id="KW-1133">Transmembrane helix</keyword>
<evidence type="ECO:0000313" key="2">
    <source>
        <dbReference type="EMBL" id="CAE1233951.1"/>
    </source>
</evidence>
<dbReference type="Proteomes" id="UP000597762">
    <property type="component" value="Unassembled WGS sequence"/>
</dbReference>
<organism evidence="2 3">
    <name type="scientific">Acanthosepion pharaonis</name>
    <name type="common">Pharaoh cuttlefish</name>
    <name type="synonym">Sepia pharaonis</name>
    <dbReference type="NCBI Taxonomy" id="158019"/>
    <lineage>
        <taxon>Eukaryota</taxon>
        <taxon>Metazoa</taxon>
        <taxon>Spiralia</taxon>
        <taxon>Lophotrochozoa</taxon>
        <taxon>Mollusca</taxon>
        <taxon>Cephalopoda</taxon>
        <taxon>Coleoidea</taxon>
        <taxon>Decapodiformes</taxon>
        <taxon>Sepiida</taxon>
        <taxon>Sepiina</taxon>
        <taxon>Sepiidae</taxon>
        <taxon>Acanthosepion</taxon>
    </lineage>
</organism>
<name>A0A812BM07_ACAPH</name>
<dbReference type="EMBL" id="CAHIKZ030000695">
    <property type="protein sequence ID" value="CAE1233951.1"/>
    <property type="molecule type" value="Genomic_DNA"/>
</dbReference>